<name>A0A2H9U4M5_9GAMM</name>
<evidence type="ECO:0000256" key="1">
    <source>
        <dbReference type="ARBA" id="ARBA00005578"/>
    </source>
</evidence>
<dbReference type="PANTHER" id="PTHR46229:SF2">
    <property type="entry name" value="BOLA-LIKE PROTEIN 1"/>
    <property type="match status" value="1"/>
</dbReference>
<dbReference type="Proteomes" id="UP000235861">
    <property type="component" value="Unassembled WGS sequence"/>
</dbReference>
<protein>
    <recommendedName>
        <fullName evidence="2">DNA-binding transcriptional regulator BolA</fullName>
    </recommendedName>
</protein>
<reference evidence="5 6" key="1">
    <citation type="submission" date="2017-11" db="EMBL/GenBank/DDBJ databases">
        <title>Draft genome sequence of environmental isolate Aeromonas cavernicola sp. nov. MDC 2508.</title>
        <authorList>
            <person name="Colston S.M."/>
            <person name="Navarro A."/>
            <person name="Martinez-Murcia A.J."/>
            <person name="Graf J."/>
        </authorList>
    </citation>
    <scope>NUCLEOTIDE SEQUENCE [LARGE SCALE GENOMIC DNA]</scope>
    <source>
        <strain evidence="5 6">MDC 2508</strain>
    </source>
</reference>
<organism evidence="5 6">
    <name type="scientific">Aeromonas cavernicola</name>
    <dbReference type="NCBI Taxonomy" id="1006623"/>
    <lineage>
        <taxon>Bacteria</taxon>
        <taxon>Pseudomonadati</taxon>
        <taxon>Pseudomonadota</taxon>
        <taxon>Gammaproteobacteria</taxon>
        <taxon>Aeromonadales</taxon>
        <taxon>Aeromonadaceae</taxon>
        <taxon>Aeromonas</taxon>
    </lineage>
</organism>
<dbReference type="InterPro" id="IPR002634">
    <property type="entry name" value="BolA"/>
</dbReference>
<dbReference type="InterPro" id="IPR050961">
    <property type="entry name" value="BolA/IbaG_stress_morph_reg"/>
</dbReference>
<evidence type="ECO:0000256" key="4">
    <source>
        <dbReference type="SAM" id="MobiDB-lite"/>
    </source>
</evidence>
<evidence type="ECO:0000256" key="2">
    <source>
        <dbReference type="ARBA" id="ARBA00074073"/>
    </source>
</evidence>
<dbReference type="AlphaFoldDB" id="A0A2H9U4M5"/>
<comment type="caution">
    <text evidence="5">The sequence shown here is derived from an EMBL/GenBank/DDBJ whole genome shotgun (WGS) entry which is preliminary data.</text>
</comment>
<dbReference type="PANTHER" id="PTHR46229">
    <property type="entry name" value="BOLA TRANSCRIPTION REGULATOR"/>
    <property type="match status" value="1"/>
</dbReference>
<dbReference type="RefSeq" id="WP_100294000.1">
    <property type="nucleotide sequence ID" value="NZ_PGGC01000083.1"/>
</dbReference>
<dbReference type="OrthoDB" id="9801469at2"/>
<gene>
    <name evidence="5" type="ORF">CUC53_09855</name>
</gene>
<evidence type="ECO:0000313" key="5">
    <source>
        <dbReference type="EMBL" id="PJG58948.1"/>
    </source>
</evidence>
<dbReference type="Pfam" id="PF01722">
    <property type="entry name" value="BolA"/>
    <property type="match status" value="1"/>
</dbReference>
<dbReference type="EMBL" id="PGGC01000083">
    <property type="protein sequence ID" value="PJG58948.1"/>
    <property type="molecule type" value="Genomic_DNA"/>
</dbReference>
<dbReference type="GO" id="GO:0006351">
    <property type="term" value="P:DNA-templated transcription"/>
    <property type="evidence" value="ECO:0007669"/>
    <property type="project" value="TreeGrafter"/>
</dbReference>
<evidence type="ECO:0000313" key="6">
    <source>
        <dbReference type="Proteomes" id="UP000235861"/>
    </source>
</evidence>
<dbReference type="InterPro" id="IPR036065">
    <property type="entry name" value="BolA-like_sf"/>
</dbReference>
<dbReference type="SUPFAM" id="SSF82657">
    <property type="entry name" value="BolA-like"/>
    <property type="match status" value="1"/>
</dbReference>
<dbReference type="PIRSF" id="PIRSF003113">
    <property type="entry name" value="BolA"/>
    <property type="match status" value="1"/>
</dbReference>
<feature type="region of interest" description="Disordered" evidence="4">
    <location>
        <begin position="84"/>
        <end position="103"/>
    </location>
</feature>
<dbReference type="Gene3D" id="3.30.300.90">
    <property type="entry name" value="BolA-like"/>
    <property type="match status" value="1"/>
</dbReference>
<proteinExistence type="inferred from homology"/>
<accession>A0A2H9U4M5</accession>
<dbReference type="FunFam" id="3.30.300.90:FF:000001">
    <property type="entry name" value="Transcriptional regulator BolA"/>
    <property type="match status" value="1"/>
</dbReference>
<sequence length="103" mass="11324">MSIQQLIVDKLTAALSPCELEVVNESHMHRSTPGAESHFKVIIVSSHFEGERLLGRHRRVNAILADELASSVHALALHTYTPSEWQQKGQAPRTPSCVGATSR</sequence>
<dbReference type="GO" id="GO:1990229">
    <property type="term" value="C:iron-sulfur cluster assembly complex"/>
    <property type="evidence" value="ECO:0007669"/>
    <property type="project" value="UniProtKB-ARBA"/>
</dbReference>
<evidence type="ECO:0000256" key="3">
    <source>
        <dbReference type="RuleBase" id="RU003860"/>
    </source>
</evidence>
<dbReference type="GO" id="GO:0005829">
    <property type="term" value="C:cytosol"/>
    <property type="evidence" value="ECO:0007669"/>
    <property type="project" value="TreeGrafter"/>
</dbReference>
<comment type="similarity">
    <text evidence="1 3">Belongs to the BolA/IbaG family.</text>
</comment>
<keyword evidence="6" id="KW-1185">Reference proteome</keyword>